<gene>
    <name evidence="1" type="ORF">PGUG_02586</name>
</gene>
<dbReference type="OMA" id="IWINYSL"/>
<dbReference type="InParanoid" id="A5DH35"/>
<evidence type="ECO:0000313" key="1">
    <source>
        <dbReference type="EMBL" id="EDK38488.2"/>
    </source>
</evidence>
<protein>
    <submittedName>
        <fullName evidence="1">Uncharacterized protein</fullName>
    </submittedName>
</protein>
<dbReference type="EMBL" id="CH408157">
    <property type="protein sequence ID" value="EDK38488.2"/>
    <property type="molecule type" value="Genomic_DNA"/>
</dbReference>
<dbReference type="GeneID" id="5126668"/>
<reference evidence="1 2" key="1">
    <citation type="journal article" date="2009" name="Nature">
        <title>Evolution of pathogenicity and sexual reproduction in eight Candida genomes.</title>
        <authorList>
            <person name="Butler G."/>
            <person name="Rasmussen M.D."/>
            <person name="Lin M.F."/>
            <person name="Santos M.A."/>
            <person name="Sakthikumar S."/>
            <person name="Munro C.A."/>
            <person name="Rheinbay E."/>
            <person name="Grabherr M."/>
            <person name="Forche A."/>
            <person name="Reedy J.L."/>
            <person name="Agrafioti I."/>
            <person name="Arnaud M.B."/>
            <person name="Bates S."/>
            <person name="Brown A.J."/>
            <person name="Brunke S."/>
            <person name="Costanzo M.C."/>
            <person name="Fitzpatrick D.A."/>
            <person name="de Groot P.W."/>
            <person name="Harris D."/>
            <person name="Hoyer L.L."/>
            <person name="Hube B."/>
            <person name="Klis F.M."/>
            <person name="Kodira C."/>
            <person name="Lennard N."/>
            <person name="Logue M.E."/>
            <person name="Martin R."/>
            <person name="Neiman A.M."/>
            <person name="Nikolaou E."/>
            <person name="Quail M.A."/>
            <person name="Quinn J."/>
            <person name="Santos M.C."/>
            <person name="Schmitzberger F.F."/>
            <person name="Sherlock G."/>
            <person name="Shah P."/>
            <person name="Silverstein K.A."/>
            <person name="Skrzypek M.S."/>
            <person name="Soll D."/>
            <person name="Staggs R."/>
            <person name="Stansfield I."/>
            <person name="Stumpf M.P."/>
            <person name="Sudbery P.E."/>
            <person name="Srikantha T."/>
            <person name="Zeng Q."/>
            <person name="Berman J."/>
            <person name="Berriman M."/>
            <person name="Heitman J."/>
            <person name="Gow N.A."/>
            <person name="Lorenz M.C."/>
            <person name="Birren B.W."/>
            <person name="Kellis M."/>
            <person name="Cuomo C.A."/>
        </authorList>
    </citation>
    <scope>NUCLEOTIDE SEQUENCE [LARGE SCALE GENOMIC DNA]</scope>
    <source>
        <strain evidence="2">ATCC 6260 / CBS 566 / DSM 6381 / JCM 1539 / NBRC 10279 / NRRL Y-324</strain>
    </source>
</reference>
<dbReference type="Proteomes" id="UP000001997">
    <property type="component" value="Unassembled WGS sequence"/>
</dbReference>
<dbReference type="AlphaFoldDB" id="A5DH35"/>
<dbReference type="eggNOG" id="ENOG502RR5U">
    <property type="taxonomic scope" value="Eukaryota"/>
</dbReference>
<dbReference type="VEuPathDB" id="FungiDB:PGUG_02586"/>
<organism evidence="1 2">
    <name type="scientific">Meyerozyma guilliermondii (strain ATCC 6260 / CBS 566 / DSM 6381 / JCM 1539 / NBRC 10279 / NRRL Y-324)</name>
    <name type="common">Yeast</name>
    <name type="synonym">Candida guilliermondii</name>
    <dbReference type="NCBI Taxonomy" id="294746"/>
    <lineage>
        <taxon>Eukaryota</taxon>
        <taxon>Fungi</taxon>
        <taxon>Dikarya</taxon>
        <taxon>Ascomycota</taxon>
        <taxon>Saccharomycotina</taxon>
        <taxon>Pichiomycetes</taxon>
        <taxon>Debaryomycetaceae</taxon>
        <taxon>Meyerozyma</taxon>
    </lineage>
</organism>
<dbReference type="KEGG" id="pgu:PGUG_02586"/>
<keyword evidence="2" id="KW-1185">Reference proteome</keyword>
<sequence>MLADVDPAIQKWAKYVLVLLICQVPRPFSWSSFLTLNPAIRRILRKYADGDFIAKWCNPAATISSLSNAITCAFLYRASVNNARIAKDYMSIYLLSTYVERNSPSTEIYVSRFSKYRKLSHYDSPTLKKLYENKELIIFPALFGQLLSNYLTPTRLGLNRKYQSQLIRSRILDPIWSNFSLGVRFHYVNWGGLLHRYLMHNAILAAFFLLTTFKTKFLDLYYKVKYDMSEESVSHITKQYLLHAAHMANSWTNFMYFPNLISMLLISLSAPLMKPSKSKLSLKTYMKSIGFTAAFVTLIANSMDFIPDWGITKGGENIRHLSKQSIDKVNDYIFQILILSKWRILKENHRLFRGVNWSRIEAAVMSVGVYKLMSLNECTSDDDVKSDPLVNAVGHIMN</sequence>
<name>A5DH35_PICGU</name>
<accession>A5DH35</accession>
<proteinExistence type="predicted"/>
<dbReference type="RefSeq" id="XP_001484857.2">
    <property type="nucleotide sequence ID" value="XM_001484807.1"/>
</dbReference>
<evidence type="ECO:0000313" key="2">
    <source>
        <dbReference type="Proteomes" id="UP000001997"/>
    </source>
</evidence>
<dbReference type="HOGENOM" id="CLU_627026_0_0_1"/>
<dbReference type="OrthoDB" id="4075141at2759"/>